<dbReference type="OrthoDB" id="2997904at2759"/>
<evidence type="ECO:0000313" key="3">
    <source>
        <dbReference type="Proteomes" id="UP000521943"/>
    </source>
</evidence>
<dbReference type="AlphaFoldDB" id="A0A8H6HU61"/>
<keyword evidence="3" id="KW-1185">Reference proteome</keyword>
<evidence type="ECO:0000313" key="2">
    <source>
        <dbReference type="EMBL" id="KAF6752876.1"/>
    </source>
</evidence>
<dbReference type="Proteomes" id="UP000521943">
    <property type="component" value="Unassembled WGS sequence"/>
</dbReference>
<reference evidence="2 3" key="1">
    <citation type="submission" date="2020-07" db="EMBL/GenBank/DDBJ databases">
        <title>Comparative genomics of pyrophilous fungi reveals a link between fire events and developmental genes.</title>
        <authorList>
            <consortium name="DOE Joint Genome Institute"/>
            <person name="Steindorff A.S."/>
            <person name="Carver A."/>
            <person name="Calhoun S."/>
            <person name="Stillman K."/>
            <person name="Liu H."/>
            <person name="Lipzen A."/>
            <person name="Pangilinan J."/>
            <person name="Labutti K."/>
            <person name="Bruns T.D."/>
            <person name="Grigoriev I.V."/>
        </authorList>
    </citation>
    <scope>NUCLEOTIDE SEQUENCE [LARGE SCALE GENOMIC DNA]</scope>
    <source>
        <strain evidence="2 3">CBS 144469</strain>
    </source>
</reference>
<evidence type="ECO:0008006" key="4">
    <source>
        <dbReference type="Google" id="ProtNLM"/>
    </source>
</evidence>
<gene>
    <name evidence="2" type="ORF">DFP72DRAFT_442645</name>
</gene>
<feature type="region of interest" description="Disordered" evidence="1">
    <location>
        <begin position="245"/>
        <end position="274"/>
    </location>
</feature>
<protein>
    <recommendedName>
        <fullName evidence="4">F-box domain-containing protein</fullName>
    </recommendedName>
</protein>
<comment type="caution">
    <text evidence="2">The sequence shown here is derived from an EMBL/GenBank/DDBJ whole genome shotgun (WGS) entry which is preliminary data.</text>
</comment>
<proteinExistence type="predicted"/>
<accession>A0A8H6HU61</accession>
<evidence type="ECO:0000256" key="1">
    <source>
        <dbReference type="SAM" id="MobiDB-lite"/>
    </source>
</evidence>
<sequence>MVLNDDILRHICDLLPPETLRSASATHPVFFDRWIKEKYRRVDLSRSDKQSKRLWKHVQDSEWVARSVKSVHMRTWLVKPQTQTYQSRTENALNTVAMLFDKDHTKKQVKKRLEKRLKKDLWHITSLFSVLRGIQDYHIEWDKNPTFPPQLFTAFLQPLYAWRDTLTSLSIHIPVDLLNSFVTATLPNLQHIHVCLSSGKMSQGRINIHLDWLPRIPPQSQRHPHVVLRQDDTRVGEPGIIQVLPLPGHIPPPPRGLPHDPLRRRPPPRPPTVL</sequence>
<name>A0A8H6HU61_9AGAR</name>
<organism evidence="2 3">
    <name type="scientific">Ephemerocybe angulata</name>
    <dbReference type="NCBI Taxonomy" id="980116"/>
    <lineage>
        <taxon>Eukaryota</taxon>
        <taxon>Fungi</taxon>
        <taxon>Dikarya</taxon>
        <taxon>Basidiomycota</taxon>
        <taxon>Agaricomycotina</taxon>
        <taxon>Agaricomycetes</taxon>
        <taxon>Agaricomycetidae</taxon>
        <taxon>Agaricales</taxon>
        <taxon>Agaricineae</taxon>
        <taxon>Psathyrellaceae</taxon>
        <taxon>Ephemerocybe</taxon>
    </lineage>
</organism>
<dbReference type="EMBL" id="JACGCI010000042">
    <property type="protein sequence ID" value="KAF6752876.1"/>
    <property type="molecule type" value="Genomic_DNA"/>
</dbReference>